<organism evidence="5 6">
    <name type="scientific">Paraburkholderia pallida</name>
    <dbReference type="NCBI Taxonomy" id="2547399"/>
    <lineage>
        <taxon>Bacteria</taxon>
        <taxon>Pseudomonadati</taxon>
        <taxon>Pseudomonadota</taxon>
        <taxon>Betaproteobacteria</taxon>
        <taxon>Burkholderiales</taxon>
        <taxon>Burkholderiaceae</taxon>
        <taxon>Paraburkholderia</taxon>
    </lineage>
</organism>
<dbReference type="Gene3D" id="3.40.1410.10">
    <property type="entry name" value="Chorismate lyase-like"/>
    <property type="match status" value="1"/>
</dbReference>
<dbReference type="CDD" id="cd07377">
    <property type="entry name" value="WHTH_GntR"/>
    <property type="match status" value="1"/>
</dbReference>
<feature type="domain" description="HTH gntR-type" evidence="4">
    <location>
        <begin position="14"/>
        <end position="82"/>
    </location>
</feature>
<dbReference type="InterPro" id="IPR028978">
    <property type="entry name" value="Chorismate_lyase_/UTRA_dom_sf"/>
</dbReference>
<dbReference type="SMART" id="SM00866">
    <property type="entry name" value="UTRA"/>
    <property type="match status" value="1"/>
</dbReference>
<reference evidence="5 6" key="1">
    <citation type="submission" date="2019-03" db="EMBL/GenBank/DDBJ databases">
        <title>Paraburkholderia sp. 7MH5, isolated from subtropical forest soil.</title>
        <authorList>
            <person name="Gao Z.-H."/>
            <person name="Qiu L.-H."/>
        </authorList>
    </citation>
    <scope>NUCLEOTIDE SEQUENCE [LARGE SCALE GENOMIC DNA]</scope>
    <source>
        <strain evidence="5 6">7MH5</strain>
    </source>
</reference>
<dbReference type="InterPro" id="IPR011663">
    <property type="entry name" value="UTRA"/>
</dbReference>
<evidence type="ECO:0000256" key="3">
    <source>
        <dbReference type="ARBA" id="ARBA00023163"/>
    </source>
</evidence>
<dbReference type="SUPFAM" id="SSF46785">
    <property type="entry name" value="Winged helix' DNA-binding domain"/>
    <property type="match status" value="1"/>
</dbReference>
<dbReference type="GO" id="GO:0045892">
    <property type="term" value="P:negative regulation of DNA-templated transcription"/>
    <property type="evidence" value="ECO:0007669"/>
    <property type="project" value="TreeGrafter"/>
</dbReference>
<dbReference type="EMBL" id="CP038150">
    <property type="protein sequence ID" value="QBR01562.1"/>
    <property type="molecule type" value="Genomic_DNA"/>
</dbReference>
<dbReference type="PANTHER" id="PTHR44846:SF1">
    <property type="entry name" value="MANNOSYL-D-GLYCERATE TRANSPORT_METABOLISM SYSTEM REPRESSOR MNGR-RELATED"/>
    <property type="match status" value="1"/>
</dbReference>
<dbReference type="OrthoDB" id="8584262at2"/>
<dbReference type="PROSITE" id="PS50949">
    <property type="entry name" value="HTH_GNTR"/>
    <property type="match status" value="1"/>
</dbReference>
<dbReference type="InterPro" id="IPR000524">
    <property type="entry name" value="Tscrpt_reg_HTH_GntR"/>
</dbReference>
<gene>
    <name evidence="5" type="ORF">E1956_30775</name>
</gene>
<dbReference type="AlphaFoldDB" id="A0A4P7D4N9"/>
<dbReference type="PANTHER" id="PTHR44846">
    <property type="entry name" value="MANNOSYL-D-GLYCERATE TRANSPORT/METABOLISM SYSTEM REPRESSOR MNGR-RELATED"/>
    <property type="match status" value="1"/>
</dbReference>
<dbReference type="Proteomes" id="UP000295727">
    <property type="component" value="Chromosome 3"/>
</dbReference>
<keyword evidence="6" id="KW-1185">Reference proteome</keyword>
<proteinExistence type="predicted"/>
<dbReference type="InterPro" id="IPR036388">
    <property type="entry name" value="WH-like_DNA-bd_sf"/>
</dbReference>
<evidence type="ECO:0000313" key="5">
    <source>
        <dbReference type="EMBL" id="QBR01562.1"/>
    </source>
</evidence>
<dbReference type="GO" id="GO:0003677">
    <property type="term" value="F:DNA binding"/>
    <property type="evidence" value="ECO:0007669"/>
    <property type="project" value="UniProtKB-KW"/>
</dbReference>
<dbReference type="Gene3D" id="1.10.10.10">
    <property type="entry name" value="Winged helix-like DNA-binding domain superfamily/Winged helix DNA-binding domain"/>
    <property type="match status" value="1"/>
</dbReference>
<sequence length="279" mass="30517">MPTTDQALPRARGTPLHRQMFLVLRERIIAGEYPAGSLIPKEEDLCTMFGVSRITVRRTLADLEAQGFVQRRQGLGTFVPADLPVPRQAATLGYVDALHKTALETRVEVIGVKLEAVPALVAAQLQLEPQAQAIHAVRLRKSGNTVLMVSDAWVPERYSKWITAASLKKQALYEILMSQGVAFGRVIQEVTAVSATPMLAQWLDVEVGMPLMRVTRIVYDTDQTPVQHLTITVSPERSRIVTDMAADAMNTLRTGQIVHDVAHGNAKPAASGSRRRGAG</sequence>
<keyword evidence="2" id="KW-0238">DNA-binding</keyword>
<dbReference type="GO" id="GO:0003700">
    <property type="term" value="F:DNA-binding transcription factor activity"/>
    <property type="evidence" value="ECO:0007669"/>
    <property type="project" value="InterPro"/>
</dbReference>
<dbReference type="Pfam" id="PF00392">
    <property type="entry name" value="GntR"/>
    <property type="match status" value="1"/>
</dbReference>
<dbReference type="PRINTS" id="PR00035">
    <property type="entry name" value="HTHGNTR"/>
</dbReference>
<dbReference type="InterPro" id="IPR036390">
    <property type="entry name" value="WH_DNA-bd_sf"/>
</dbReference>
<dbReference type="KEGG" id="ppai:E1956_30775"/>
<dbReference type="Pfam" id="PF07702">
    <property type="entry name" value="UTRA"/>
    <property type="match status" value="1"/>
</dbReference>
<evidence type="ECO:0000256" key="2">
    <source>
        <dbReference type="ARBA" id="ARBA00023125"/>
    </source>
</evidence>
<protein>
    <submittedName>
        <fullName evidence="5">GntR family transcriptional regulator</fullName>
    </submittedName>
</protein>
<dbReference type="SMART" id="SM00345">
    <property type="entry name" value="HTH_GNTR"/>
    <property type="match status" value="1"/>
</dbReference>
<name>A0A4P7D4N9_9BURK</name>
<evidence type="ECO:0000313" key="6">
    <source>
        <dbReference type="Proteomes" id="UP000295727"/>
    </source>
</evidence>
<evidence type="ECO:0000256" key="1">
    <source>
        <dbReference type="ARBA" id="ARBA00023015"/>
    </source>
</evidence>
<accession>A0A4P7D4N9</accession>
<keyword evidence="1" id="KW-0805">Transcription regulation</keyword>
<evidence type="ECO:0000259" key="4">
    <source>
        <dbReference type="PROSITE" id="PS50949"/>
    </source>
</evidence>
<dbReference type="SUPFAM" id="SSF64288">
    <property type="entry name" value="Chorismate lyase-like"/>
    <property type="match status" value="1"/>
</dbReference>
<dbReference type="InterPro" id="IPR050679">
    <property type="entry name" value="Bact_HTH_transcr_reg"/>
</dbReference>
<keyword evidence="3" id="KW-0804">Transcription</keyword>